<dbReference type="InterPro" id="IPR005502">
    <property type="entry name" value="Ribosyl_crysJ1"/>
</dbReference>
<dbReference type="GO" id="GO:0046872">
    <property type="term" value="F:metal ion binding"/>
    <property type="evidence" value="ECO:0007669"/>
    <property type="project" value="UniProtKB-KW"/>
</dbReference>
<evidence type="ECO:0000256" key="1">
    <source>
        <dbReference type="ARBA" id="ARBA00010702"/>
    </source>
</evidence>
<dbReference type="PANTHER" id="PTHR16222">
    <property type="entry name" value="ADP-RIBOSYLGLYCOHYDROLASE"/>
    <property type="match status" value="1"/>
</dbReference>
<accession>A0A0G1XIE9</accession>
<dbReference type="SUPFAM" id="SSF101478">
    <property type="entry name" value="ADP-ribosylglycohydrolase"/>
    <property type="match status" value="1"/>
</dbReference>
<feature type="binding site" evidence="3">
    <location>
        <position position="73"/>
    </location>
    <ligand>
        <name>Mg(2+)</name>
        <dbReference type="ChEBI" id="CHEBI:18420"/>
        <label>1</label>
    </ligand>
</feature>
<dbReference type="GO" id="GO:0016787">
    <property type="term" value="F:hydrolase activity"/>
    <property type="evidence" value="ECO:0007669"/>
    <property type="project" value="UniProtKB-KW"/>
</dbReference>
<comment type="caution">
    <text evidence="4">The sequence shown here is derived from an EMBL/GenBank/DDBJ whole genome shotgun (WGS) entry which is preliminary data.</text>
</comment>
<keyword evidence="2 4" id="KW-0378">Hydrolase</keyword>
<dbReference type="Gene3D" id="1.10.4080.10">
    <property type="entry name" value="ADP-ribosylation/Crystallin J1"/>
    <property type="match status" value="1"/>
</dbReference>
<protein>
    <submittedName>
        <fullName evidence="4">ADP-ribosyl-[dinitrogen reductase] hydrolase</fullName>
    </submittedName>
</protein>
<comment type="similarity">
    <text evidence="1">Belongs to the ADP-ribosylglycohydrolase family.</text>
</comment>
<evidence type="ECO:0000256" key="2">
    <source>
        <dbReference type="ARBA" id="ARBA00022801"/>
    </source>
</evidence>
<dbReference type="EMBL" id="LCRF01000034">
    <property type="protein sequence ID" value="KKW30675.1"/>
    <property type="molecule type" value="Genomic_DNA"/>
</dbReference>
<proteinExistence type="inferred from homology"/>
<keyword evidence="3" id="KW-0479">Metal-binding</keyword>
<reference evidence="4 5" key="1">
    <citation type="journal article" date="2015" name="Nature">
        <title>rRNA introns, odd ribosomes, and small enigmatic genomes across a large radiation of phyla.</title>
        <authorList>
            <person name="Brown C.T."/>
            <person name="Hug L.A."/>
            <person name="Thomas B.C."/>
            <person name="Sharon I."/>
            <person name="Castelle C.J."/>
            <person name="Singh A."/>
            <person name="Wilkins M.J."/>
            <person name="Williams K.H."/>
            <person name="Banfield J.F."/>
        </authorList>
    </citation>
    <scope>NUCLEOTIDE SEQUENCE [LARGE SCALE GENOMIC DNA]</scope>
</reference>
<dbReference type="Proteomes" id="UP000034445">
    <property type="component" value="Unassembled WGS sequence"/>
</dbReference>
<evidence type="ECO:0000313" key="5">
    <source>
        <dbReference type="Proteomes" id="UP000034445"/>
    </source>
</evidence>
<comment type="cofactor">
    <cofactor evidence="3">
        <name>Mg(2+)</name>
        <dbReference type="ChEBI" id="CHEBI:18420"/>
    </cofactor>
    <text evidence="3">Binds 2 magnesium ions per subunit.</text>
</comment>
<feature type="binding site" evidence="3">
    <location>
        <position position="295"/>
    </location>
    <ligand>
        <name>Mg(2+)</name>
        <dbReference type="ChEBI" id="CHEBI:18420"/>
        <label>1</label>
    </ligand>
</feature>
<gene>
    <name evidence="4" type="ORF">UY74_C0034G0001</name>
</gene>
<feature type="binding site" evidence="3">
    <location>
        <position position="298"/>
    </location>
    <ligand>
        <name>Mg(2+)</name>
        <dbReference type="ChEBI" id="CHEBI:18420"/>
        <label>1</label>
    </ligand>
</feature>
<feature type="binding site" evidence="3">
    <location>
        <position position="71"/>
    </location>
    <ligand>
        <name>Mg(2+)</name>
        <dbReference type="ChEBI" id="CHEBI:18420"/>
        <label>1</label>
    </ligand>
</feature>
<evidence type="ECO:0000313" key="4">
    <source>
        <dbReference type="EMBL" id="KKW30675.1"/>
    </source>
</evidence>
<dbReference type="AlphaFoldDB" id="A0A0G1XIE9"/>
<feature type="binding site" evidence="3">
    <location>
        <position position="72"/>
    </location>
    <ligand>
        <name>Mg(2+)</name>
        <dbReference type="ChEBI" id="CHEBI:18420"/>
        <label>1</label>
    </ligand>
</feature>
<dbReference type="Pfam" id="PF03747">
    <property type="entry name" value="ADP_ribosyl_GH"/>
    <property type="match status" value="1"/>
</dbReference>
<dbReference type="InterPro" id="IPR036705">
    <property type="entry name" value="Ribosyl_crysJ1_sf"/>
</dbReference>
<name>A0A0G1XIE9_9BACT</name>
<sequence length="343" mass="38014">MTITMRDRYRGAMVGTECGDSLLAAYEWMWTPEQIAVDMEARGGLVPHEYEPFDYVEPFKGRRTIKKGQPTDDSELSAALALSLIEKKSLDEEDVYNRLRAFIVDRKSILTERAYGSGRTLRAALDAPTYRESVARFEAGIIPTPPSNGSLMRCVAVPLAFGNQEYPNGCRNSEILTSVAIWQSMVTHRNSSALWACVAYSHMVKYVLLGNAPANAWSKTRVEMAGWFEKPEAELKEIVDIDLSKPDYERDMKGSEPGNNKFGWVVLSLRAALWASIEATDFADGIIKVGRLGGDTDTYGAIAGGILGAHFGIQGIPEHWLNVLQGRDIMIDLADKLYNIAHS</sequence>
<dbReference type="PANTHER" id="PTHR16222:SF24">
    <property type="entry name" value="ADP-RIBOSYLHYDROLASE ARH3"/>
    <property type="match status" value="1"/>
</dbReference>
<dbReference type="InterPro" id="IPR050792">
    <property type="entry name" value="ADP-ribosylglycohydrolase"/>
</dbReference>
<evidence type="ECO:0000256" key="3">
    <source>
        <dbReference type="PIRSR" id="PIRSR605502-1"/>
    </source>
</evidence>
<organism evidence="4 5">
    <name type="scientific">Candidatus Kaiserbacteria bacterium GW2011_GWC2_52_8b</name>
    <dbReference type="NCBI Taxonomy" id="1618676"/>
    <lineage>
        <taxon>Bacteria</taxon>
        <taxon>Candidatus Kaiseribacteriota</taxon>
    </lineage>
</organism>
<feature type="binding site" evidence="3">
    <location>
        <position position="297"/>
    </location>
    <ligand>
        <name>Mg(2+)</name>
        <dbReference type="ChEBI" id="CHEBI:18420"/>
        <label>1</label>
    </ligand>
</feature>
<keyword evidence="3" id="KW-0460">Magnesium</keyword>